<keyword evidence="1" id="KW-0812">Transmembrane</keyword>
<evidence type="ECO:0000313" key="2">
    <source>
        <dbReference type="EMBL" id="MBE9668268.1"/>
    </source>
</evidence>
<keyword evidence="3" id="KW-1185">Reference proteome</keyword>
<name>A0ABR9XLM0_9SPHI</name>
<dbReference type="Proteomes" id="UP000632774">
    <property type="component" value="Unassembled WGS sequence"/>
</dbReference>
<keyword evidence="1" id="KW-0472">Membrane</keyword>
<comment type="caution">
    <text evidence="2">The sequence shown here is derived from an EMBL/GenBank/DDBJ whole genome shotgun (WGS) entry which is preliminary data.</text>
</comment>
<feature type="transmembrane region" description="Helical" evidence="1">
    <location>
        <begin position="6"/>
        <end position="25"/>
    </location>
</feature>
<evidence type="ECO:0000256" key="1">
    <source>
        <dbReference type="SAM" id="Phobius"/>
    </source>
</evidence>
<keyword evidence="1" id="KW-1133">Transmembrane helix</keyword>
<reference evidence="2 3" key="1">
    <citation type="submission" date="2020-10" db="EMBL/GenBank/DDBJ databases">
        <title>Mucilaginibacter mali sp. nov., isolated from rhizosphere soil of apple orchard.</title>
        <authorList>
            <person name="Lee J.-S."/>
            <person name="Kim H.S."/>
            <person name="Kim J.-S."/>
        </authorList>
    </citation>
    <scope>NUCLEOTIDE SEQUENCE [LARGE SCALE GENOMIC DNA]</scope>
    <source>
        <strain evidence="2 3">KCTC 23157</strain>
    </source>
</reference>
<dbReference type="EMBL" id="JADFFM010000002">
    <property type="protein sequence ID" value="MBE9668268.1"/>
    <property type="molecule type" value="Genomic_DNA"/>
</dbReference>
<proteinExistence type="predicted"/>
<evidence type="ECO:0000313" key="3">
    <source>
        <dbReference type="Proteomes" id="UP000632774"/>
    </source>
</evidence>
<accession>A0ABR9XLM0</accession>
<gene>
    <name evidence="2" type="ORF">IRJ18_18000</name>
</gene>
<protein>
    <submittedName>
        <fullName evidence="2">Uncharacterized protein</fullName>
    </submittedName>
</protein>
<sequence length="157" mass="18124">MEITVAMLITALVIAITYTCYTIVYKSYISYRVRQSKLTEVNQLTQTLTRDMERGEIVIQQQNGILIKGKTEAITYQIQPEYVLRLKGATDTFKVNATDFTGFFEGQPLARQNESEEQNRLDEISFTIIFGDDKIPYHYFKSYSSQNLINRNPNAIN</sequence>
<organism evidence="2 3">
    <name type="scientific">Mucilaginibacter boryungensis</name>
    <dbReference type="NCBI Taxonomy" id="768480"/>
    <lineage>
        <taxon>Bacteria</taxon>
        <taxon>Pseudomonadati</taxon>
        <taxon>Bacteroidota</taxon>
        <taxon>Sphingobacteriia</taxon>
        <taxon>Sphingobacteriales</taxon>
        <taxon>Sphingobacteriaceae</taxon>
        <taxon>Mucilaginibacter</taxon>
    </lineage>
</organism>
<dbReference type="RefSeq" id="WP_194107682.1">
    <property type="nucleotide sequence ID" value="NZ_JADFFM010000002.1"/>
</dbReference>